<keyword evidence="2" id="KW-1185">Reference proteome</keyword>
<dbReference type="EMBL" id="JABFUD020000017">
    <property type="protein sequence ID" value="KAI5066804.1"/>
    <property type="molecule type" value="Genomic_DNA"/>
</dbReference>
<protein>
    <submittedName>
        <fullName evidence="1">Uncharacterized protein</fullName>
    </submittedName>
</protein>
<proteinExistence type="predicted"/>
<organism evidence="1 2">
    <name type="scientific">Adiantum capillus-veneris</name>
    <name type="common">Maidenhair fern</name>
    <dbReference type="NCBI Taxonomy" id="13818"/>
    <lineage>
        <taxon>Eukaryota</taxon>
        <taxon>Viridiplantae</taxon>
        <taxon>Streptophyta</taxon>
        <taxon>Embryophyta</taxon>
        <taxon>Tracheophyta</taxon>
        <taxon>Polypodiopsida</taxon>
        <taxon>Polypodiidae</taxon>
        <taxon>Polypodiales</taxon>
        <taxon>Pteridineae</taxon>
        <taxon>Pteridaceae</taxon>
        <taxon>Vittarioideae</taxon>
        <taxon>Adiantum</taxon>
    </lineage>
</organism>
<comment type="caution">
    <text evidence="1">The sequence shown here is derived from an EMBL/GenBank/DDBJ whole genome shotgun (WGS) entry which is preliminary data.</text>
</comment>
<reference evidence="1" key="1">
    <citation type="submission" date="2021-01" db="EMBL/GenBank/DDBJ databases">
        <title>Adiantum capillus-veneris genome.</title>
        <authorList>
            <person name="Fang Y."/>
            <person name="Liao Q."/>
        </authorList>
    </citation>
    <scope>NUCLEOTIDE SEQUENCE</scope>
    <source>
        <strain evidence="1">H3</strain>
        <tissue evidence="1">Leaf</tissue>
    </source>
</reference>
<dbReference type="AlphaFoldDB" id="A0A9D4Z9L6"/>
<dbReference type="OrthoDB" id="3275at2759"/>
<evidence type="ECO:0000313" key="1">
    <source>
        <dbReference type="EMBL" id="KAI5066804.1"/>
    </source>
</evidence>
<accession>A0A9D4Z9L6</accession>
<name>A0A9D4Z9L6_ADICA</name>
<dbReference type="Proteomes" id="UP000886520">
    <property type="component" value="Chromosome 17"/>
</dbReference>
<evidence type="ECO:0000313" key="2">
    <source>
        <dbReference type="Proteomes" id="UP000886520"/>
    </source>
</evidence>
<gene>
    <name evidence="1" type="ORF">GOP47_0017332</name>
</gene>
<sequence length="64" mass="6658">MGAAEKGIVIELLAIMCSQSKPSAVYASPPYPILLCVSASAKLAWLSTWLLSPSTLELVATAPP</sequence>